<proteinExistence type="predicted"/>
<organism evidence="1 2">
    <name type="scientific">Streblomastix strix</name>
    <dbReference type="NCBI Taxonomy" id="222440"/>
    <lineage>
        <taxon>Eukaryota</taxon>
        <taxon>Metamonada</taxon>
        <taxon>Preaxostyla</taxon>
        <taxon>Oxymonadida</taxon>
        <taxon>Streblomastigidae</taxon>
        <taxon>Streblomastix</taxon>
    </lineage>
</organism>
<comment type="caution">
    <text evidence="1">The sequence shown here is derived from an EMBL/GenBank/DDBJ whole genome shotgun (WGS) entry which is preliminary data.</text>
</comment>
<dbReference type="AlphaFoldDB" id="A0A5J4Q2X7"/>
<dbReference type="EMBL" id="SNRW01047061">
    <property type="protein sequence ID" value="KAA6316286.1"/>
    <property type="molecule type" value="Genomic_DNA"/>
</dbReference>
<gene>
    <name evidence="1" type="ORF">EZS28_055283</name>
</gene>
<feature type="non-terminal residue" evidence="1">
    <location>
        <position position="1"/>
    </location>
</feature>
<reference evidence="1 2" key="1">
    <citation type="submission" date="2019-03" db="EMBL/GenBank/DDBJ databases">
        <title>Single cell metagenomics reveals metabolic interactions within the superorganism composed of flagellate Streblomastix strix and complex community of Bacteroidetes bacteria on its surface.</title>
        <authorList>
            <person name="Treitli S.C."/>
            <person name="Kolisko M."/>
            <person name="Husnik F."/>
            <person name="Keeling P."/>
            <person name="Hampl V."/>
        </authorList>
    </citation>
    <scope>NUCLEOTIDE SEQUENCE [LARGE SCALE GENOMIC DNA]</scope>
    <source>
        <strain evidence="1">ST1C</strain>
    </source>
</reference>
<evidence type="ECO:0000313" key="1">
    <source>
        <dbReference type="EMBL" id="KAA6316286.1"/>
    </source>
</evidence>
<evidence type="ECO:0000313" key="2">
    <source>
        <dbReference type="Proteomes" id="UP000324800"/>
    </source>
</evidence>
<sequence>YDDESDPTMRIFEMERIACFTILIFSCVNNLSREGQKKKK</sequence>
<dbReference type="Proteomes" id="UP000324800">
    <property type="component" value="Unassembled WGS sequence"/>
</dbReference>
<name>A0A5J4Q2X7_9EUKA</name>
<accession>A0A5J4Q2X7</accession>
<protein>
    <submittedName>
        <fullName evidence="1">Uncharacterized protein</fullName>
    </submittedName>
</protein>